<dbReference type="AlphaFoldDB" id="A0A9P7VBS8"/>
<name>A0A9P7VBS8_9ASCO</name>
<dbReference type="Proteomes" id="UP000790833">
    <property type="component" value="Unassembled WGS sequence"/>
</dbReference>
<gene>
    <name evidence="1" type="ORF">KQ657_003700</name>
</gene>
<dbReference type="GeneID" id="66117074"/>
<accession>A0A9P7VBS8</accession>
<sequence length="243" mass="29429">MQIKFDFFQICDIDDVFFNGYVDCFDISVFEEDEDAEEDVYGKMIDAYGIIYFDKYFFNLFLENKYTSNFNYSYTPHDILRNTDLAMYLYSRNEHVDLCLSRFLLVDFERACKLINKNTFFTFFSFTPKIGEDPEQEGIDIDLTLLDYKQVMLIHYYILLYNQTIVGTIKTEFLEQFDFVEYNILSLLKFLNNKYLNFYFDKLLKNRKIDKLFDITSKKYMYEEMSEVKAISEYEYKCLIYNS</sequence>
<proteinExistence type="predicted"/>
<evidence type="ECO:0000313" key="1">
    <source>
        <dbReference type="EMBL" id="KAG7195176.1"/>
    </source>
</evidence>
<dbReference type="EMBL" id="JAHMUF010000004">
    <property type="protein sequence ID" value="KAG7195176.1"/>
    <property type="molecule type" value="Genomic_DNA"/>
</dbReference>
<organism evidence="1 2">
    <name type="scientific">Scheffersomyces spartinae</name>
    <dbReference type="NCBI Taxonomy" id="45513"/>
    <lineage>
        <taxon>Eukaryota</taxon>
        <taxon>Fungi</taxon>
        <taxon>Dikarya</taxon>
        <taxon>Ascomycota</taxon>
        <taxon>Saccharomycotina</taxon>
        <taxon>Pichiomycetes</taxon>
        <taxon>Debaryomycetaceae</taxon>
        <taxon>Scheffersomyces</taxon>
    </lineage>
</organism>
<evidence type="ECO:0000313" key="2">
    <source>
        <dbReference type="Proteomes" id="UP000790833"/>
    </source>
</evidence>
<keyword evidence="2" id="KW-1185">Reference proteome</keyword>
<reference evidence="1" key="1">
    <citation type="submission" date="2021-03" db="EMBL/GenBank/DDBJ databases">
        <authorList>
            <person name="Palmer J.M."/>
        </authorList>
    </citation>
    <scope>NUCLEOTIDE SEQUENCE</scope>
    <source>
        <strain evidence="1">ARV_011</strain>
    </source>
</reference>
<comment type="caution">
    <text evidence="1">The sequence shown here is derived from an EMBL/GenBank/DDBJ whole genome shotgun (WGS) entry which is preliminary data.</text>
</comment>
<dbReference type="RefSeq" id="XP_043050723.1">
    <property type="nucleotide sequence ID" value="XM_043194399.1"/>
</dbReference>
<protein>
    <submittedName>
        <fullName evidence="1">Uncharacterized protein</fullName>
    </submittedName>
</protein>